<evidence type="ECO:0000256" key="3">
    <source>
        <dbReference type="ARBA" id="ARBA00022605"/>
    </source>
</evidence>
<proteinExistence type="inferred from homology"/>
<comment type="caution">
    <text evidence="8">The sequence shown here is derived from an EMBL/GenBank/DDBJ whole genome shotgun (WGS) entry which is preliminary data.</text>
</comment>
<evidence type="ECO:0000313" key="8">
    <source>
        <dbReference type="EMBL" id="KAH3687379.1"/>
    </source>
</evidence>
<keyword evidence="5" id="KW-0663">Pyridoxal phosphate</keyword>
<dbReference type="GO" id="GO:0016740">
    <property type="term" value="F:transferase activity"/>
    <property type="evidence" value="ECO:0007669"/>
    <property type="project" value="UniProtKB-KW"/>
</dbReference>
<keyword evidence="6" id="KW-0198">Cysteine biosynthesis</keyword>
<sequence length="430" mass="46816">MPQLSSHLTWKEYTAIGLTATTTLYTLLKLVQTIYDSNNSSSTTTKLTKLPPPEIGVEGLLVQTIYDSNNSSSTTTTKLTKLPPPEIGVEGLVGNTPMILVKSLSEITGNNVYAKLEYMNPGGSSKDRVALAILQEKIQSGELQPHEPKSKIYEGTSGSTGISIATIANSLGIKSEIHLPDDTSPDKLILFNTLGAGLVKVKPASIVDPNQYVNSAKAASVATEGVFADQFENETNWKIHYTTTGPEIYQQLNGQVDFFIAGCGTGGTISGVSKYLKEKIGDSFTSILADPQGSGFYNRVKFGVMYTNEEKEGSRRRHQVDTIIEGIGLNRITKNFSAGEEYIDDSVKVYDEEAIKMAKFLCVQDGLFVGSSSCVNSVALLKLCRDNPQIKGKNFVLAYCDSGSRHLNKFWKEALNVHDDVTVEEILNNK</sequence>
<keyword evidence="4" id="KW-0808">Transferase</keyword>
<dbReference type="SUPFAM" id="SSF53686">
    <property type="entry name" value="Tryptophan synthase beta subunit-like PLP-dependent enzymes"/>
    <property type="match status" value="1"/>
</dbReference>
<reference evidence="8" key="1">
    <citation type="journal article" date="2021" name="Open Biol.">
        <title>Shared evolutionary footprints suggest mitochondrial oxidative damage underlies multiple complex I losses in fungi.</title>
        <authorList>
            <person name="Schikora-Tamarit M.A."/>
            <person name="Marcet-Houben M."/>
            <person name="Nosek J."/>
            <person name="Gabaldon T."/>
        </authorList>
    </citation>
    <scope>NUCLEOTIDE SEQUENCE</scope>
    <source>
        <strain evidence="8">CBS2887</strain>
    </source>
</reference>
<dbReference type="AlphaFoldDB" id="A0A9P8TQL1"/>
<protein>
    <recommendedName>
        <fullName evidence="7">Tryptophan synthase beta chain-like PALP domain-containing protein</fullName>
    </recommendedName>
</protein>
<organism evidence="8 9">
    <name type="scientific">Wickerhamomyces pijperi</name>
    <name type="common">Yeast</name>
    <name type="synonym">Pichia pijperi</name>
    <dbReference type="NCBI Taxonomy" id="599730"/>
    <lineage>
        <taxon>Eukaryota</taxon>
        <taxon>Fungi</taxon>
        <taxon>Dikarya</taxon>
        <taxon>Ascomycota</taxon>
        <taxon>Saccharomycotina</taxon>
        <taxon>Saccharomycetes</taxon>
        <taxon>Phaffomycetales</taxon>
        <taxon>Wickerhamomycetaceae</taxon>
        <taxon>Wickerhamomyces</taxon>
    </lineage>
</organism>
<evidence type="ECO:0000256" key="2">
    <source>
        <dbReference type="ARBA" id="ARBA00007103"/>
    </source>
</evidence>
<evidence type="ECO:0000256" key="6">
    <source>
        <dbReference type="ARBA" id="ARBA00023192"/>
    </source>
</evidence>
<comment type="similarity">
    <text evidence="2">Belongs to the cysteine synthase/cystathionine beta-synthase family.</text>
</comment>
<evidence type="ECO:0000256" key="1">
    <source>
        <dbReference type="ARBA" id="ARBA00001933"/>
    </source>
</evidence>
<dbReference type="EMBL" id="JAEUBG010000861">
    <property type="protein sequence ID" value="KAH3687379.1"/>
    <property type="molecule type" value="Genomic_DNA"/>
</dbReference>
<accession>A0A9P8TQL1</accession>
<keyword evidence="9" id="KW-1185">Reference proteome</keyword>
<name>A0A9P8TQL1_WICPI</name>
<dbReference type="PANTHER" id="PTHR10314">
    <property type="entry name" value="CYSTATHIONINE BETA-SYNTHASE"/>
    <property type="match status" value="1"/>
</dbReference>
<dbReference type="FunFam" id="3.40.50.1100:FF:000016">
    <property type="entry name" value="Cysteine synthase A"/>
    <property type="match status" value="1"/>
</dbReference>
<dbReference type="InterPro" id="IPR050214">
    <property type="entry name" value="Cys_Synth/Cystath_Beta-Synth"/>
</dbReference>
<dbReference type="OrthoDB" id="10259545at2759"/>
<keyword evidence="3" id="KW-0028">Amino-acid biosynthesis</keyword>
<dbReference type="CDD" id="cd01561">
    <property type="entry name" value="CBS_like"/>
    <property type="match status" value="1"/>
</dbReference>
<comment type="cofactor">
    <cofactor evidence="1">
        <name>pyridoxal 5'-phosphate</name>
        <dbReference type="ChEBI" id="CHEBI:597326"/>
    </cofactor>
</comment>
<dbReference type="GO" id="GO:0019344">
    <property type="term" value="P:cysteine biosynthetic process"/>
    <property type="evidence" value="ECO:0007669"/>
    <property type="project" value="UniProtKB-KW"/>
</dbReference>
<feature type="domain" description="Tryptophan synthase beta chain-like PALP" evidence="7">
    <location>
        <begin position="90"/>
        <end position="400"/>
    </location>
</feature>
<evidence type="ECO:0000313" key="9">
    <source>
        <dbReference type="Proteomes" id="UP000774326"/>
    </source>
</evidence>
<dbReference type="Proteomes" id="UP000774326">
    <property type="component" value="Unassembled WGS sequence"/>
</dbReference>
<dbReference type="InterPro" id="IPR036052">
    <property type="entry name" value="TrpB-like_PALP_sf"/>
</dbReference>
<gene>
    <name evidence="8" type="ORF">WICPIJ_001656</name>
</gene>
<reference evidence="8" key="2">
    <citation type="submission" date="2021-01" db="EMBL/GenBank/DDBJ databases">
        <authorList>
            <person name="Schikora-Tamarit M.A."/>
        </authorList>
    </citation>
    <scope>NUCLEOTIDE SEQUENCE</scope>
    <source>
        <strain evidence="8">CBS2887</strain>
    </source>
</reference>
<evidence type="ECO:0000256" key="4">
    <source>
        <dbReference type="ARBA" id="ARBA00022679"/>
    </source>
</evidence>
<evidence type="ECO:0000259" key="7">
    <source>
        <dbReference type="Pfam" id="PF00291"/>
    </source>
</evidence>
<dbReference type="Gene3D" id="3.40.50.1100">
    <property type="match status" value="2"/>
</dbReference>
<dbReference type="InterPro" id="IPR001926">
    <property type="entry name" value="TrpB-like_PALP"/>
</dbReference>
<evidence type="ECO:0000256" key="5">
    <source>
        <dbReference type="ARBA" id="ARBA00022898"/>
    </source>
</evidence>
<dbReference type="Pfam" id="PF00291">
    <property type="entry name" value="PALP"/>
    <property type="match status" value="1"/>
</dbReference>